<feature type="compositionally biased region" description="Basic residues" evidence="1">
    <location>
        <begin position="985"/>
        <end position="1006"/>
    </location>
</feature>
<proteinExistence type="predicted"/>
<dbReference type="EMBL" id="JAWWNJ010000037">
    <property type="protein sequence ID" value="KAK7022687.1"/>
    <property type="molecule type" value="Genomic_DNA"/>
</dbReference>
<name>A0AAW0BB54_9AGAR</name>
<comment type="caution">
    <text evidence="2">The sequence shown here is derived from an EMBL/GenBank/DDBJ whole genome shotgun (WGS) entry which is preliminary data.</text>
</comment>
<feature type="region of interest" description="Disordered" evidence="1">
    <location>
        <begin position="400"/>
        <end position="432"/>
    </location>
</feature>
<reference evidence="2 3" key="1">
    <citation type="journal article" date="2024" name="J Genomics">
        <title>Draft genome sequencing and assembly of Favolaschia claudopus CIRM-BRFM 2984 isolated from oak limbs.</title>
        <authorList>
            <person name="Navarro D."/>
            <person name="Drula E."/>
            <person name="Chaduli D."/>
            <person name="Cazenave R."/>
            <person name="Ahrendt S."/>
            <person name="Wang J."/>
            <person name="Lipzen A."/>
            <person name="Daum C."/>
            <person name="Barry K."/>
            <person name="Grigoriev I.V."/>
            <person name="Favel A."/>
            <person name="Rosso M.N."/>
            <person name="Martin F."/>
        </authorList>
    </citation>
    <scope>NUCLEOTIDE SEQUENCE [LARGE SCALE GENOMIC DNA]</scope>
    <source>
        <strain evidence="2 3">CIRM-BRFM 2984</strain>
    </source>
</reference>
<feature type="compositionally biased region" description="Basic residues" evidence="1">
    <location>
        <begin position="364"/>
        <end position="376"/>
    </location>
</feature>
<evidence type="ECO:0000256" key="1">
    <source>
        <dbReference type="SAM" id="MobiDB-lite"/>
    </source>
</evidence>
<feature type="region of interest" description="Disordered" evidence="1">
    <location>
        <begin position="151"/>
        <end position="191"/>
    </location>
</feature>
<accession>A0AAW0BB54</accession>
<feature type="compositionally biased region" description="Pro residues" evidence="1">
    <location>
        <begin position="660"/>
        <end position="669"/>
    </location>
</feature>
<feature type="compositionally biased region" description="Basic and acidic residues" evidence="1">
    <location>
        <begin position="908"/>
        <end position="934"/>
    </location>
</feature>
<feature type="compositionally biased region" description="Polar residues" evidence="1">
    <location>
        <begin position="802"/>
        <end position="812"/>
    </location>
</feature>
<dbReference type="Proteomes" id="UP001362999">
    <property type="component" value="Unassembled WGS sequence"/>
</dbReference>
<feature type="compositionally biased region" description="Low complexity" evidence="1">
    <location>
        <begin position="736"/>
        <end position="752"/>
    </location>
</feature>
<feature type="compositionally biased region" description="Basic and acidic residues" evidence="1">
    <location>
        <begin position="968"/>
        <end position="978"/>
    </location>
</feature>
<sequence length="1006" mass="107211">MTRGPKRWANADETALLESFWSEYITKQAENKLHLFWPLVREALQRLSPQARRLGLPDHNDPNARLLTKAELDTLATAIEERNKRIKEWYRNKTKKIRNGAGYNTSTTSMVRKILKKTVDKRQRVHHGREVFAKRNAALFEAELDKAGYNDIRAGTSRPNADRDSDDDSDDDDDSHDSDADADADAGKKKKSKLMTLRGQVLGRLWGEASTEEREAVEAELTVEKEQLRKPSTSEGSKDLYETQKSIDSLDGAMGQILGSVGRETGWGIFAIAAGPNPSLGGELSMKIFCVGETPNGNDFERFCPNFTENIVQPFQDFTRVCFPPAVRHAVAIPTVPLPTLTDNAPVERLYPPAAPAEEVNPSRKSKRKSKKKKTKSPAIVEEHAEAGVTAVETVPVAMVPDPSATSAGPEEQNPSPTVPNTPEFGTDSLGGERQQSVVMSSKTVEGNLQTNGNDCSFAPGTGWVPASGVPNSTDPFNDNYAFNANDANGSRDSGFDDSGTFGDMDFGFSGGVDPFPSEPIASLPPSPNDSGFDKTKTLGSADYGLAEGVDPFRVSPVAPSPPSANEHHPKLWFEGHGGNSAAESHSPYRRSALFDAFRASPVPQTPTSTARRTYAQPAISPQRTSSTTPASTFAAQVVLASIAEFIPAPTPPAQTLAPTTPPTAPAPAPIADKSPVTAAPDFATHPAALAVPAALTPASSGAAATLVSSPPVPKPAAAPSASTWIPPRPLPKPLPTTKTAPVPAAPAATAPSEPLSVPKPPATAAVAPVPAAPAPTNPFMQTRPARKVVAAAKADERLPDSQPTNPFTQTRPARKAVAAAKADEREGAANHAQQVAAAKRRGRPRKNALTDVTNDGAAAANIVDPPASAPAAETQHLGDGYARGHVNICHPPARNNTNRINAQKEAAATKRARENAEREAEREKREKERKQGFTERIVNGATVVTFIRTRTEARLPDGSKFQLQPKGTRDTSTKKTAETAARTGSKRKAAPATKAKKPAKKRAKA</sequence>
<dbReference type="AlphaFoldDB" id="A0AAW0BB54"/>
<feature type="region of interest" description="Disordered" evidence="1">
    <location>
        <begin position="600"/>
        <end position="630"/>
    </location>
</feature>
<feature type="region of interest" description="Disordered" evidence="1">
    <location>
        <begin position="892"/>
        <end position="934"/>
    </location>
</feature>
<feature type="region of interest" description="Disordered" evidence="1">
    <location>
        <begin position="792"/>
        <end position="850"/>
    </location>
</feature>
<evidence type="ECO:0000313" key="2">
    <source>
        <dbReference type="EMBL" id="KAK7022687.1"/>
    </source>
</evidence>
<keyword evidence="3" id="KW-1185">Reference proteome</keyword>
<feature type="region of interest" description="Disordered" evidence="1">
    <location>
        <begin position="651"/>
        <end position="679"/>
    </location>
</feature>
<feature type="region of interest" description="Disordered" evidence="1">
    <location>
        <begin position="957"/>
        <end position="1006"/>
    </location>
</feature>
<gene>
    <name evidence="2" type="ORF">R3P38DRAFT_3196091</name>
</gene>
<feature type="compositionally biased region" description="Acidic residues" evidence="1">
    <location>
        <begin position="164"/>
        <end position="184"/>
    </location>
</feature>
<feature type="region of interest" description="Disordered" evidence="1">
    <location>
        <begin position="704"/>
        <end position="770"/>
    </location>
</feature>
<organism evidence="2 3">
    <name type="scientific">Favolaschia claudopus</name>
    <dbReference type="NCBI Taxonomy" id="2862362"/>
    <lineage>
        <taxon>Eukaryota</taxon>
        <taxon>Fungi</taxon>
        <taxon>Dikarya</taxon>
        <taxon>Basidiomycota</taxon>
        <taxon>Agaricomycotina</taxon>
        <taxon>Agaricomycetes</taxon>
        <taxon>Agaricomycetidae</taxon>
        <taxon>Agaricales</taxon>
        <taxon>Marasmiineae</taxon>
        <taxon>Mycenaceae</taxon>
        <taxon>Favolaschia</taxon>
    </lineage>
</organism>
<evidence type="ECO:0000313" key="3">
    <source>
        <dbReference type="Proteomes" id="UP001362999"/>
    </source>
</evidence>
<protein>
    <submittedName>
        <fullName evidence="2">Uncharacterized protein</fullName>
    </submittedName>
</protein>
<feature type="region of interest" description="Disordered" evidence="1">
    <location>
        <begin position="352"/>
        <end position="387"/>
    </location>
</feature>